<dbReference type="OrthoDB" id="4845846at2759"/>
<accession>A0A084BBF1</accession>
<dbReference type="AlphaFoldDB" id="A0A084BBF1"/>
<reference evidence="2 3" key="1">
    <citation type="journal article" date="2014" name="BMC Genomics">
        <title>Comparative genome sequencing reveals chemotype-specific gene clusters in the toxigenic black mold Stachybotrys.</title>
        <authorList>
            <person name="Semeiks J."/>
            <person name="Borek D."/>
            <person name="Otwinowski Z."/>
            <person name="Grishin N.V."/>
        </authorList>
    </citation>
    <scope>NUCLEOTIDE SEQUENCE [LARGE SCALE GENOMIC DNA]</scope>
    <source>
        <strain evidence="3">CBS 109288 / IBT 7711</strain>
    </source>
</reference>
<organism evidence="2 3">
    <name type="scientific">Stachybotrys chartarum (strain CBS 109288 / IBT 7711)</name>
    <name type="common">Toxic black mold</name>
    <name type="synonym">Stilbospora chartarum</name>
    <dbReference type="NCBI Taxonomy" id="1280523"/>
    <lineage>
        <taxon>Eukaryota</taxon>
        <taxon>Fungi</taxon>
        <taxon>Dikarya</taxon>
        <taxon>Ascomycota</taxon>
        <taxon>Pezizomycotina</taxon>
        <taxon>Sordariomycetes</taxon>
        <taxon>Hypocreomycetidae</taxon>
        <taxon>Hypocreales</taxon>
        <taxon>Stachybotryaceae</taxon>
        <taxon>Stachybotrys</taxon>
    </lineage>
</organism>
<feature type="compositionally biased region" description="Basic and acidic residues" evidence="1">
    <location>
        <begin position="353"/>
        <end position="364"/>
    </location>
</feature>
<dbReference type="HOGENOM" id="CLU_710130_0_0_1"/>
<evidence type="ECO:0000313" key="3">
    <source>
        <dbReference type="Proteomes" id="UP000028045"/>
    </source>
</evidence>
<protein>
    <submittedName>
        <fullName evidence="2">Uncharacterized protein</fullName>
    </submittedName>
</protein>
<evidence type="ECO:0000256" key="1">
    <source>
        <dbReference type="SAM" id="MobiDB-lite"/>
    </source>
</evidence>
<proteinExistence type="predicted"/>
<name>A0A084BBF1_STACB</name>
<dbReference type="EMBL" id="KL647432">
    <property type="protein sequence ID" value="KEY74880.1"/>
    <property type="molecule type" value="Genomic_DNA"/>
</dbReference>
<dbReference type="Proteomes" id="UP000028045">
    <property type="component" value="Unassembled WGS sequence"/>
</dbReference>
<feature type="region of interest" description="Disordered" evidence="1">
    <location>
        <begin position="71"/>
        <end position="153"/>
    </location>
</feature>
<feature type="region of interest" description="Disordered" evidence="1">
    <location>
        <begin position="353"/>
        <end position="389"/>
    </location>
</feature>
<keyword evidence="3" id="KW-1185">Reference proteome</keyword>
<sequence length="389" mass="44110">MANPNTVKISTPEDKRKMTGILQAIDAVLDQCKETVRRTSHNILCWLKSTRPQSSYPKPFSLVHHDSTTKKYHWDGPTAQGRALSPLIQGHSKSRESSSDGYSSEDDAAGDEYQKEDEDKEGEEIEAKGSNDDNYTDDNNNEDHTDNELNDSTQETAYYNTITSPISDQLLELIFTLNLGLCTEHLTNGQPTSTVLGYFSGILGFSVTSGRYLPARSYIPYLSGLVYIQRLLFLKQALPLRSYPALGIERRPRVKLLERLEKTRERYIVHGSQSAMEEFISLRAYGRVVARSDTPSVVFRWSDDGRTLSWGRGVDISMDQFRQLPYNYWQPPWPKVGVGRVCKEWEAQGYIRTTRDEHRPDNSNHPRAPQHLSGTTTRTRPTKSGSVSL</sequence>
<feature type="compositionally biased region" description="Acidic residues" evidence="1">
    <location>
        <begin position="103"/>
        <end position="124"/>
    </location>
</feature>
<gene>
    <name evidence="2" type="ORF">S7711_09670</name>
</gene>
<evidence type="ECO:0000313" key="2">
    <source>
        <dbReference type="EMBL" id="KEY74880.1"/>
    </source>
</evidence>
<feature type="compositionally biased region" description="Polar residues" evidence="1">
    <location>
        <begin position="372"/>
        <end position="389"/>
    </location>
</feature>